<evidence type="ECO:0000313" key="2">
    <source>
        <dbReference type="EMBL" id="GII75786.1"/>
    </source>
</evidence>
<dbReference type="Gene3D" id="3.90.25.10">
    <property type="entry name" value="UDP-galactose 4-epimerase, domain 1"/>
    <property type="match status" value="1"/>
</dbReference>
<dbReference type="Proteomes" id="UP000655287">
    <property type="component" value="Unassembled WGS sequence"/>
</dbReference>
<organism evidence="2 3">
    <name type="scientific">Sphaerisporangium rufum</name>
    <dbReference type="NCBI Taxonomy" id="1381558"/>
    <lineage>
        <taxon>Bacteria</taxon>
        <taxon>Bacillati</taxon>
        <taxon>Actinomycetota</taxon>
        <taxon>Actinomycetes</taxon>
        <taxon>Streptosporangiales</taxon>
        <taxon>Streptosporangiaceae</taxon>
        <taxon>Sphaerisporangium</taxon>
    </lineage>
</organism>
<proteinExistence type="predicted"/>
<reference evidence="2" key="1">
    <citation type="submission" date="2021-01" db="EMBL/GenBank/DDBJ databases">
        <title>Whole genome shotgun sequence of Sphaerisporangium rufum NBRC 109079.</title>
        <authorList>
            <person name="Komaki H."/>
            <person name="Tamura T."/>
        </authorList>
    </citation>
    <scope>NUCLEOTIDE SEQUENCE</scope>
    <source>
        <strain evidence="2">NBRC 109079</strain>
    </source>
</reference>
<name>A0A919QX80_9ACTN</name>
<protein>
    <submittedName>
        <fullName evidence="2">Nucleotide-diphosphate-sugar epimerase</fullName>
    </submittedName>
</protein>
<feature type="domain" description="NAD(P)-binding" evidence="1">
    <location>
        <begin position="6"/>
        <end position="182"/>
    </location>
</feature>
<dbReference type="SUPFAM" id="SSF51735">
    <property type="entry name" value="NAD(P)-binding Rossmann-fold domains"/>
    <property type="match status" value="1"/>
</dbReference>
<gene>
    <name evidence="2" type="ORF">Sru01_07680</name>
</gene>
<dbReference type="Pfam" id="PF13460">
    <property type="entry name" value="NAD_binding_10"/>
    <property type="match status" value="1"/>
</dbReference>
<dbReference type="EMBL" id="BOOU01000012">
    <property type="protein sequence ID" value="GII75786.1"/>
    <property type="molecule type" value="Genomic_DNA"/>
</dbReference>
<dbReference type="InterPro" id="IPR051604">
    <property type="entry name" value="Ergot_Alk_Oxidoreductase"/>
</dbReference>
<comment type="caution">
    <text evidence="2">The sequence shown here is derived from an EMBL/GenBank/DDBJ whole genome shotgun (WGS) entry which is preliminary data.</text>
</comment>
<dbReference type="RefSeq" id="WP_203982435.1">
    <property type="nucleotide sequence ID" value="NZ_BOOU01000012.1"/>
</dbReference>
<dbReference type="InterPro" id="IPR016040">
    <property type="entry name" value="NAD(P)-bd_dom"/>
</dbReference>
<sequence length="282" mass="29483">MILVTGATGNVGRHVVQMLLERGAKVRALTRDPARADLPAAAGVARGDLADPGSLDAALDGVDTVFLVWPTLAADHAAPATIAALAARARRIVYLSTRGVTPDTEPVPGSILGSHALLERLIAGSGAAHTFLRPGGFAANTLMWAPQIRQTGDVHWVYGDAGRSLIHERDIAAVAAHVLTTPGHDGAVYELTGPETLTQAEQAAAIGEAIGRPVRWVELDPGQAREQMVAGGMPVEMAATIIAGQAAMVAAPEPVLPTVERLIGRPATPYARWARDHADDFR</sequence>
<dbReference type="PANTHER" id="PTHR43162:SF1">
    <property type="entry name" value="PRESTALK A DIFFERENTIATION PROTEIN A"/>
    <property type="match status" value="1"/>
</dbReference>
<dbReference type="Gene3D" id="3.40.50.720">
    <property type="entry name" value="NAD(P)-binding Rossmann-like Domain"/>
    <property type="match status" value="1"/>
</dbReference>
<evidence type="ECO:0000259" key="1">
    <source>
        <dbReference type="Pfam" id="PF13460"/>
    </source>
</evidence>
<evidence type="ECO:0000313" key="3">
    <source>
        <dbReference type="Proteomes" id="UP000655287"/>
    </source>
</evidence>
<dbReference type="InterPro" id="IPR036291">
    <property type="entry name" value="NAD(P)-bd_dom_sf"/>
</dbReference>
<accession>A0A919QX80</accession>
<keyword evidence="3" id="KW-1185">Reference proteome</keyword>
<dbReference type="PANTHER" id="PTHR43162">
    <property type="match status" value="1"/>
</dbReference>
<dbReference type="AlphaFoldDB" id="A0A919QX80"/>